<keyword evidence="1" id="KW-0732">Signal</keyword>
<gene>
    <name evidence="2" type="ORF">ACFQZS_05055</name>
</gene>
<feature type="chain" id="PRO_5047343974" evidence="1">
    <location>
        <begin position="20"/>
        <end position="48"/>
    </location>
</feature>
<evidence type="ECO:0000313" key="2">
    <source>
        <dbReference type="EMBL" id="MFD0749500.1"/>
    </source>
</evidence>
<dbReference type="Proteomes" id="UP001596958">
    <property type="component" value="Unassembled WGS sequence"/>
</dbReference>
<dbReference type="EMBL" id="JBHTHU010000002">
    <property type="protein sequence ID" value="MFD0749500.1"/>
    <property type="molecule type" value="Genomic_DNA"/>
</dbReference>
<keyword evidence="3" id="KW-1185">Reference proteome</keyword>
<protein>
    <submittedName>
        <fullName evidence="2">Uncharacterized protein</fullName>
    </submittedName>
</protein>
<name>A0ABW2YUF1_9SPHI</name>
<evidence type="ECO:0000313" key="3">
    <source>
        <dbReference type="Proteomes" id="UP001596958"/>
    </source>
</evidence>
<comment type="caution">
    <text evidence="2">The sequence shown here is derived from an EMBL/GenBank/DDBJ whole genome shotgun (WGS) entry which is preliminary data.</text>
</comment>
<evidence type="ECO:0000256" key="1">
    <source>
        <dbReference type="SAM" id="SignalP"/>
    </source>
</evidence>
<proteinExistence type="predicted"/>
<accession>A0ABW2YUF1</accession>
<sequence>MKKLIILTIAIILSGTVSSRSKTTTVHANATDFSASSYSVKNVLATAD</sequence>
<feature type="signal peptide" evidence="1">
    <location>
        <begin position="1"/>
        <end position="19"/>
    </location>
</feature>
<organism evidence="2 3">
    <name type="scientific">Mucilaginibacter calamicampi</name>
    <dbReference type="NCBI Taxonomy" id="1302352"/>
    <lineage>
        <taxon>Bacteria</taxon>
        <taxon>Pseudomonadati</taxon>
        <taxon>Bacteroidota</taxon>
        <taxon>Sphingobacteriia</taxon>
        <taxon>Sphingobacteriales</taxon>
        <taxon>Sphingobacteriaceae</taxon>
        <taxon>Mucilaginibacter</taxon>
    </lineage>
</organism>
<dbReference type="RefSeq" id="WP_377097918.1">
    <property type="nucleotide sequence ID" value="NZ_JBHTHU010000002.1"/>
</dbReference>
<reference evidence="3" key="1">
    <citation type="journal article" date="2019" name="Int. J. Syst. Evol. Microbiol.">
        <title>The Global Catalogue of Microorganisms (GCM) 10K type strain sequencing project: providing services to taxonomists for standard genome sequencing and annotation.</title>
        <authorList>
            <consortium name="The Broad Institute Genomics Platform"/>
            <consortium name="The Broad Institute Genome Sequencing Center for Infectious Disease"/>
            <person name="Wu L."/>
            <person name="Ma J."/>
        </authorList>
    </citation>
    <scope>NUCLEOTIDE SEQUENCE [LARGE SCALE GENOMIC DNA]</scope>
    <source>
        <strain evidence="3">CCUG 63418</strain>
    </source>
</reference>